<dbReference type="Gene3D" id="3.20.20.80">
    <property type="entry name" value="Glycosidases"/>
    <property type="match status" value="1"/>
</dbReference>
<evidence type="ECO:0000256" key="1">
    <source>
        <dbReference type="ARBA" id="ARBA00001231"/>
    </source>
</evidence>
<evidence type="ECO:0000259" key="6">
    <source>
        <dbReference type="Pfam" id="PF00728"/>
    </source>
</evidence>
<dbReference type="GO" id="GO:0004563">
    <property type="term" value="F:beta-N-acetylhexosaminidase activity"/>
    <property type="evidence" value="ECO:0007669"/>
    <property type="project" value="UniProtKB-EC"/>
</dbReference>
<dbReference type="EMBL" id="OD566060">
    <property type="protein sequence ID" value="CAD7443278.1"/>
    <property type="molecule type" value="Genomic_DNA"/>
</dbReference>
<keyword evidence="5" id="KW-1133">Transmembrane helix</keyword>
<organism evidence="7">
    <name type="scientific">Timema bartmani</name>
    <dbReference type="NCBI Taxonomy" id="61472"/>
    <lineage>
        <taxon>Eukaryota</taxon>
        <taxon>Metazoa</taxon>
        <taxon>Ecdysozoa</taxon>
        <taxon>Arthropoda</taxon>
        <taxon>Hexapoda</taxon>
        <taxon>Insecta</taxon>
        <taxon>Pterygota</taxon>
        <taxon>Neoptera</taxon>
        <taxon>Polyneoptera</taxon>
        <taxon>Phasmatodea</taxon>
        <taxon>Timematodea</taxon>
        <taxon>Timematoidea</taxon>
        <taxon>Timematidae</taxon>
        <taxon>Timema</taxon>
    </lineage>
</organism>
<evidence type="ECO:0000256" key="2">
    <source>
        <dbReference type="ARBA" id="ARBA00006285"/>
    </source>
</evidence>
<keyword evidence="5" id="KW-0472">Membrane</keyword>
<evidence type="ECO:0000313" key="7">
    <source>
        <dbReference type="EMBL" id="CAD7443278.1"/>
    </source>
</evidence>
<protein>
    <recommendedName>
        <fullName evidence="3">beta-N-acetylhexosaminidase</fullName>
        <ecNumber evidence="3">3.2.1.52</ecNumber>
    </recommendedName>
</protein>
<reference evidence="7" key="1">
    <citation type="submission" date="2020-11" db="EMBL/GenBank/DDBJ databases">
        <authorList>
            <person name="Tran Van P."/>
        </authorList>
    </citation>
    <scope>NUCLEOTIDE SEQUENCE</scope>
</reference>
<dbReference type="PANTHER" id="PTHR21040:SF8">
    <property type="entry name" value="BCDNA.GH04120"/>
    <property type="match status" value="1"/>
</dbReference>
<dbReference type="CDD" id="cd06565">
    <property type="entry name" value="GH20_GcnA-like"/>
    <property type="match status" value="1"/>
</dbReference>
<accession>A0A7R9F009</accession>
<dbReference type="InterPro" id="IPR015883">
    <property type="entry name" value="Glyco_hydro_20_cat"/>
</dbReference>
<dbReference type="EC" id="3.2.1.52" evidence="3"/>
<comment type="similarity">
    <text evidence="2">Belongs to the glycosyl hydrolase 20 family.</text>
</comment>
<evidence type="ECO:0000256" key="5">
    <source>
        <dbReference type="SAM" id="Phobius"/>
    </source>
</evidence>
<dbReference type="InterPro" id="IPR017853">
    <property type="entry name" value="GH"/>
</dbReference>
<feature type="transmembrane region" description="Helical" evidence="5">
    <location>
        <begin position="16"/>
        <end position="37"/>
    </location>
</feature>
<dbReference type="AlphaFoldDB" id="A0A7R9F009"/>
<dbReference type="GO" id="GO:0005975">
    <property type="term" value="P:carbohydrate metabolic process"/>
    <property type="evidence" value="ECO:0007669"/>
    <property type="project" value="InterPro"/>
</dbReference>
<proteinExistence type="inferred from homology"/>
<gene>
    <name evidence="7" type="ORF">TBIB3V08_LOCUS5688</name>
</gene>
<keyword evidence="5" id="KW-0812">Transmembrane</keyword>
<dbReference type="PANTHER" id="PTHR21040">
    <property type="entry name" value="BCDNA.GH04120"/>
    <property type="match status" value="1"/>
</dbReference>
<comment type="catalytic activity">
    <reaction evidence="1">
        <text>Hydrolysis of terminal non-reducing N-acetyl-D-hexosamine residues in N-acetyl-beta-D-hexosaminides.</text>
        <dbReference type="EC" id="3.2.1.52"/>
    </reaction>
</comment>
<keyword evidence="4" id="KW-0378">Hydrolase</keyword>
<dbReference type="InterPro" id="IPR038901">
    <property type="entry name" value="HEXDC-like"/>
</dbReference>
<dbReference type="SUPFAM" id="SSF51445">
    <property type="entry name" value="(Trans)glycosidases"/>
    <property type="match status" value="1"/>
</dbReference>
<feature type="domain" description="Glycoside hydrolase family 20 catalytic" evidence="6">
    <location>
        <begin position="175"/>
        <end position="318"/>
    </location>
</feature>
<evidence type="ECO:0000256" key="3">
    <source>
        <dbReference type="ARBA" id="ARBA00012663"/>
    </source>
</evidence>
<sequence>MVYLINFIQKIRHKHYIIGFIVLTFICTFLIVQLMSYNVENGKRSLKSVDTKHEAFETDDKHFERVEVKQKKATVERLIKKQRDPELYEEEMDMFDDASRNFPNSLGRGQGASLRRPKGSWEVPLRVVHLDLKGAPPKMKYLHSLLPLLALSGANAILIEYEDMFPYTDTLRNLSAHNAYTMDQVRALLKTAARLHLEVIPLVQTFGHLEFALKLAEFRHLRELDAFPQEVCPSNPHTFQDLVREMVRQVMVAHPDIRYLHIGCDEVFHLGACNACSKRHKEPRVLFTEHVTLVAGHIRAEYHGVTPLIWDDMMRRWTQDTLRDSGLGDLVEPVVWVYADDISRLIPHYVWFMYGKVFPRIWVAGAFKGAYGETAVVPDLRKSYDNHVAWLKVLHSTRAVQQFQAVVLTGWSRYDHFAVLCELLPVSIPSLILNLLLISEERKLTEGGPPPQVFHKWTNSLSCTHSRLKITHESLVQDRYQWELSSCSFPGSNMYSIMASYMSLRARVEDMFSELTDKQGWLTPYNVRHNFSSPWRLMTSFFSFQANGEHLIRELKDFRDLVTSVMTQYYDNHTIDEWIEQKVEPLMVKMLYLEKSVNSLTARNTWPRRPLK</sequence>
<evidence type="ECO:0000256" key="4">
    <source>
        <dbReference type="ARBA" id="ARBA00022801"/>
    </source>
</evidence>
<name>A0A7R9F009_9NEOP</name>
<dbReference type="Pfam" id="PF00728">
    <property type="entry name" value="Glyco_hydro_20"/>
    <property type="match status" value="1"/>
</dbReference>